<gene>
    <name evidence="1" type="ORF">Q767_08520</name>
</gene>
<dbReference type="RefSeq" id="WP_023574919.1">
    <property type="nucleotide sequence ID" value="NZ_AVCS01000028.1"/>
</dbReference>
<dbReference type="PATRIC" id="fig|1107311.3.peg.2933"/>
<sequence>MKKFILHMSIFVFLVVTVISIKCSVEGITFPSDDNIGETKTIKVKEYKTNLPISGAKFTTYYCKEHDFEFGGCLEEVALSTCTTNNNGACNCAFPERSFNRISIERNDYWSKHFQIESNNVYTLQPQAWVTINFNTETEYPATSQFFIRINGEIQSIPISIQAVNNSTRVLTVFGNEENRVVWELRETFNMTSPLLNSGNFTLNPKKLEHLKYTLHY</sequence>
<keyword evidence="2" id="KW-1185">Reference proteome</keyword>
<name>V6S2I7_9FLAO</name>
<dbReference type="EMBL" id="JRLZ01000008">
    <property type="protein sequence ID" value="KGO95726.1"/>
    <property type="molecule type" value="Genomic_DNA"/>
</dbReference>
<evidence type="ECO:0000313" key="1">
    <source>
        <dbReference type="EMBL" id="KGO95726.1"/>
    </source>
</evidence>
<reference evidence="2" key="1">
    <citation type="submission" date="2013-09" db="EMBL/GenBank/DDBJ databases">
        <authorList>
            <person name="Zeng Z."/>
            <person name="Chen C."/>
        </authorList>
    </citation>
    <scope>NUCLEOTIDE SEQUENCE [LARGE SCALE GENOMIC DNA]</scope>
    <source>
        <strain evidence="2">DK69</strain>
    </source>
</reference>
<organism evidence="1 2">
    <name type="scientific">Flavobacterium enshiense DK69</name>
    <dbReference type="NCBI Taxonomy" id="1107311"/>
    <lineage>
        <taxon>Bacteria</taxon>
        <taxon>Pseudomonadati</taxon>
        <taxon>Bacteroidota</taxon>
        <taxon>Flavobacteriia</taxon>
        <taxon>Flavobacteriales</taxon>
        <taxon>Flavobacteriaceae</taxon>
        <taxon>Flavobacterium</taxon>
    </lineage>
</organism>
<dbReference type="AlphaFoldDB" id="V6S2I7"/>
<proteinExistence type="predicted"/>
<dbReference type="Proteomes" id="UP000030149">
    <property type="component" value="Unassembled WGS sequence"/>
</dbReference>
<accession>V6S2I7</accession>
<dbReference type="OrthoDB" id="1351070at2"/>
<reference evidence="1 2" key="2">
    <citation type="journal article" date="2015" name="Stand. Genomic Sci.">
        <title>High quality draft genomic sequence of Flavobacterium enshiense DK69(T) and comparison among Flavobacterium genomes.</title>
        <authorList>
            <person name="Zeng Z."/>
            <person name="Chen C."/>
            <person name="Du H."/>
            <person name="Wang G."/>
            <person name="Li M."/>
        </authorList>
    </citation>
    <scope>NUCLEOTIDE SEQUENCE [LARGE SCALE GENOMIC DNA]</scope>
    <source>
        <strain evidence="1 2">DK69</strain>
    </source>
</reference>
<protein>
    <submittedName>
        <fullName evidence="1">Uncharacterized protein</fullName>
    </submittedName>
</protein>
<evidence type="ECO:0000313" key="2">
    <source>
        <dbReference type="Proteomes" id="UP000030149"/>
    </source>
</evidence>
<comment type="caution">
    <text evidence="1">The sequence shown here is derived from an EMBL/GenBank/DDBJ whole genome shotgun (WGS) entry which is preliminary data.</text>
</comment>